<gene>
    <name evidence="2" type="ORF">F444_18180</name>
</gene>
<evidence type="ECO:0008006" key="4">
    <source>
        <dbReference type="Google" id="ProtNLM"/>
    </source>
</evidence>
<dbReference type="EMBL" id="ANJA01003301">
    <property type="protein sequence ID" value="ETO64243.1"/>
    <property type="molecule type" value="Genomic_DNA"/>
</dbReference>
<name>A0A080ZC82_PHYNI</name>
<dbReference type="Proteomes" id="UP000028582">
    <property type="component" value="Unassembled WGS sequence"/>
</dbReference>
<proteinExistence type="predicted"/>
<accession>A0A080ZC82</accession>
<evidence type="ECO:0000256" key="1">
    <source>
        <dbReference type="SAM" id="Coils"/>
    </source>
</evidence>
<dbReference type="AlphaFoldDB" id="A0A080ZC82"/>
<feature type="coiled-coil region" evidence="1">
    <location>
        <begin position="158"/>
        <end position="185"/>
    </location>
</feature>
<sequence length="371" mass="42431">MNDSVLCPPNSHILSDGMISEVQQRTKSVIRMTSSTDIAASWKPDQLFDPRKRFNQYAMISTPKKHSIPVRDTYSSVPGADVPRSLLNEQRKKLEQSEILDFETGESDGSGHQMKIRAIGTTEQQVKILELLKLGRDSERKRRRDNQRRYRKKQQDFMDSLEVSNQRLRDEINQMEQRRSYVSKNGGVWDMAIEYFRIYNLTLRQVERQFSTAAAPQISLQAHFMQTTMATDVIYNAKLGSKAILSNWSMLQWFDAADVELEGLQRSSGNSLVAATITRVTITEKTLKIAFPHLCNQESGILSSPIARKLLNKRFVLSGSTRFRWDRGRCCVVSVASQSDFLTPMLQLLGTLELVALVFDKSLITPDFQRR</sequence>
<organism evidence="2 3">
    <name type="scientific">Phytophthora nicotianae P1976</name>
    <dbReference type="NCBI Taxonomy" id="1317066"/>
    <lineage>
        <taxon>Eukaryota</taxon>
        <taxon>Sar</taxon>
        <taxon>Stramenopiles</taxon>
        <taxon>Oomycota</taxon>
        <taxon>Peronosporomycetes</taxon>
        <taxon>Peronosporales</taxon>
        <taxon>Peronosporaceae</taxon>
        <taxon>Phytophthora</taxon>
    </lineage>
</organism>
<keyword evidence="1" id="KW-0175">Coiled coil</keyword>
<comment type="caution">
    <text evidence="2">The sequence shown here is derived from an EMBL/GenBank/DDBJ whole genome shotgun (WGS) entry which is preliminary data.</text>
</comment>
<evidence type="ECO:0000313" key="3">
    <source>
        <dbReference type="Proteomes" id="UP000028582"/>
    </source>
</evidence>
<evidence type="ECO:0000313" key="2">
    <source>
        <dbReference type="EMBL" id="ETO64243.1"/>
    </source>
</evidence>
<protein>
    <recommendedName>
        <fullName evidence="4">BZIP domain-containing protein</fullName>
    </recommendedName>
</protein>
<reference evidence="2 3" key="1">
    <citation type="submission" date="2013-11" db="EMBL/GenBank/DDBJ databases">
        <title>The Genome Sequence of Phytophthora parasitica P1976.</title>
        <authorList>
            <consortium name="The Broad Institute Genomics Platform"/>
            <person name="Russ C."/>
            <person name="Tyler B."/>
            <person name="Panabieres F."/>
            <person name="Shan W."/>
            <person name="Tripathy S."/>
            <person name="Grunwald N."/>
            <person name="Machado M."/>
            <person name="Johnson C.S."/>
            <person name="Walker B."/>
            <person name="Young S."/>
            <person name="Zeng Q."/>
            <person name="Gargeya S."/>
            <person name="Fitzgerald M."/>
            <person name="Haas B."/>
            <person name="Abouelleil A."/>
            <person name="Allen A.W."/>
            <person name="Alvarado L."/>
            <person name="Arachchi H.M."/>
            <person name="Berlin A.M."/>
            <person name="Chapman S.B."/>
            <person name="Gainer-Dewar J."/>
            <person name="Goldberg J."/>
            <person name="Griggs A."/>
            <person name="Gujja S."/>
            <person name="Hansen M."/>
            <person name="Howarth C."/>
            <person name="Imamovic A."/>
            <person name="Ireland A."/>
            <person name="Larimer J."/>
            <person name="McCowan C."/>
            <person name="Murphy C."/>
            <person name="Pearson M."/>
            <person name="Poon T.W."/>
            <person name="Priest M."/>
            <person name="Roberts A."/>
            <person name="Saif S."/>
            <person name="Shea T."/>
            <person name="Sisk P."/>
            <person name="Sykes S."/>
            <person name="Wortman J."/>
            <person name="Nusbaum C."/>
            <person name="Birren B."/>
        </authorList>
    </citation>
    <scope>NUCLEOTIDE SEQUENCE [LARGE SCALE GENOMIC DNA]</scope>
    <source>
        <strain evidence="2 3">P1976</strain>
    </source>
</reference>